<comment type="caution">
    <text evidence="1">The sequence shown here is derived from an EMBL/GenBank/DDBJ whole genome shotgun (WGS) entry which is preliminary data.</text>
</comment>
<reference evidence="1 2" key="1">
    <citation type="journal article" date="2023" name="G3 (Bethesda)">
        <title>A chromosome-level genome assembly of Zasmidium syzygii isolated from banana leaves.</title>
        <authorList>
            <person name="van Westerhoven A.C."/>
            <person name="Mehrabi R."/>
            <person name="Talebi R."/>
            <person name="Steentjes M.B.F."/>
            <person name="Corcolon B."/>
            <person name="Chong P.A."/>
            <person name="Kema G.H.J."/>
            <person name="Seidl M.F."/>
        </authorList>
    </citation>
    <scope>NUCLEOTIDE SEQUENCE [LARGE SCALE GENOMIC DNA]</scope>
    <source>
        <strain evidence="1 2">P124</strain>
    </source>
</reference>
<proteinExistence type="predicted"/>
<evidence type="ECO:0000313" key="1">
    <source>
        <dbReference type="EMBL" id="KAK4494923.1"/>
    </source>
</evidence>
<name>A0ABR0E185_ZASCE</name>
<organism evidence="1 2">
    <name type="scientific">Zasmidium cellare</name>
    <name type="common">Wine cellar mold</name>
    <name type="synonym">Racodium cellare</name>
    <dbReference type="NCBI Taxonomy" id="395010"/>
    <lineage>
        <taxon>Eukaryota</taxon>
        <taxon>Fungi</taxon>
        <taxon>Dikarya</taxon>
        <taxon>Ascomycota</taxon>
        <taxon>Pezizomycotina</taxon>
        <taxon>Dothideomycetes</taxon>
        <taxon>Dothideomycetidae</taxon>
        <taxon>Mycosphaerellales</taxon>
        <taxon>Mycosphaerellaceae</taxon>
        <taxon>Zasmidium</taxon>
    </lineage>
</organism>
<accession>A0ABR0E185</accession>
<keyword evidence="2" id="KW-1185">Reference proteome</keyword>
<dbReference type="EMBL" id="JAXOVC010000013">
    <property type="protein sequence ID" value="KAK4494923.1"/>
    <property type="molecule type" value="Genomic_DNA"/>
</dbReference>
<sequence>MTSIMTTSESDELNQRIHNLPQELQDRILDCTTAIEPGMVTIDDDYRPPWQLRINRATRSNCAKQYYTTSIFKLRKRSMNDPLIAVLVRWLTRLPVEHVALVTHIRVGVLGDWPDDRAWKENFARQMAGDLPVSLRNRCNLRLDNPALKISVHFVGGEGNDSEPVEVLCSEA</sequence>
<evidence type="ECO:0000313" key="2">
    <source>
        <dbReference type="Proteomes" id="UP001305779"/>
    </source>
</evidence>
<gene>
    <name evidence="1" type="ORF">PRZ48_014279</name>
</gene>
<dbReference type="Proteomes" id="UP001305779">
    <property type="component" value="Unassembled WGS sequence"/>
</dbReference>
<protein>
    <submittedName>
        <fullName evidence="1">Uncharacterized protein</fullName>
    </submittedName>
</protein>